<dbReference type="EnsemblPlants" id="Ma11_t00110.1">
    <property type="protein sequence ID" value="Ma11_p00110.1"/>
    <property type="gene ID" value="Ma11_g00110"/>
</dbReference>
<evidence type="ECO:0000313" key="4">
    <source>
        <dbReference type="Proteomes" id="UP000012960"/>
    </source>
</evidence>
<keyword evidence="1" id="KW-0472">Membrane</keyword>
<protein>
    <submittedName>
        <fullName evidence="2">(wild Malaysian banana) hypothetical protein</fullName>
    </submittedName>
</protein>
<evidence type="ECO:0000313" key="2">
    <source>
        <dbReference type="EMBL" id="CAG1863099.1"/>
    </source>
</evidence>
<evidence type="ECO:0000256" key="1">
    <source>
        <dbReference type="SAM" id="Phobius"/>
    </source>
</evidence>
<organism evidence="3 4">
    <name type="scientific">Musa acuminata subsp. malaccensis</name>
    <name type="common">Wild banana</name>
    <name type="synonym">Musa malaccensis</name>
    <dbReference type="NCBI Taxonomy" id="214687"/>
    <lineage>
        <taxon>Eukaryota</taxon>
        <taxon>Viridiplantae</taxon>
        <taxon>Streptophyta</taxon>
        <taxon>Embryophyta</taxon>
        <taxon>Tracheophyta</taxon>
        <taxon>Spermatophyta</taxon>
        <taxon>Magnoliopsida</taxon>
        <taxon>Liliopsida</taxon>
        <taxon>Zingiberales</taxon>
        <taxon>Musaceae</taxon>
        <taxon>Musa</taxon>
    </lineage>
</organism>
<name>A0A804L2J8_MUSAM</name>
<proteinExistence type="predicted"/>
<sequence length="46" mass="5509">MHPAIAHTVELSLVYISWLINCTISFFFFFCFLHIHKIKLKRNQSI</sequence>
<dbReference type="AlphaFoldDB" id="A0A804L2J8"/>
<accession>A0A804L2J8</accession>
<reference evidence="3" key="2">
    <citation type="submission" date="2021-05" db="UniProtKB">
        <authorList>
            <consortium name="EnsemblPlants"/>
        </authorList>
    </citation>
    <scope>IDENTIFICATION</scope>
    <source>
        <strain evidence="3">subsp. malaccensis</strain>
    </source>
</reference>
<evidence type="ECO:0000313" key="3">
    <source>
        <dbReference type="EnsemblPlants" id="Ma11_p00110.1"/>
    </source>
</evidence>
<keyword evidence="4" id="KW-1185">Reference proteome</keyword>
<gene>
    <name evidence="2" type="ORF">GSMUA_25290.1</name>
</gene>
<dbReference type="EMBL" id="HG996475">
    <property type="protein sequence ID" value="CAG1863099.1"/>
    <property type="molecule type" value="Genomic_DNA"/>
</dbReference>
<dbReference type="Proteomes" id="UP000012960">
    <property type="component" value="Unplaced"/>
</dbReference>
<reference evidence="2" key="1">
    <citation type="submission" date="2021-03" db="EMBL/GenBank/DDBJ databases">
        <authorList>
            <consortium name="Genoscope - CEA"/>
            <person name="William W."/>
        </authorList>
    </citation>
    <scope>NUCLEOTIDE SEQUENCE</scope>
    <source>
        <strain evidence="2">Doubled-haploid Pahang</strain>
    </source>
</reference>
<dbReference type="Gramene" id="Ma11_t00110.1">
    <property type="protein sequence ID" value="Ma11_p00110.1"/>
    <property type="gene ID" value="Ma11_g00110"/>
</dbReference>
<dbReference type="InParanoid" id="A0A804L2J8"/>
<keyword evidence="1" id="KW-0812">Transmembrane</keyword>
<keyword evidence="1" id="KW-1133">Transmembrane helix</keyword>
<feature type="transmembrane region" description="Helical" evidence="1">
    <location>
        <begin position="12"/>
        <end position="35"/>
    </location>
</feature>